<sequence length="500" mass="57119">MESQRAIRAFLLWMVIQLHCEILLAENDSNSRSDIIGILPEKSKYSLKSEDDLEEYPDYNTQYLDDDEYTADLEQLSRRAQYSDSDPHVTKETARRSQSLDSKYTADLRQLLSRRAQYSDSDPHVTKVPARRSQSLDSKYTADLGQLSRRAQYSDSDPHVTKVPARRSQSLDSKYTADLGQLSRRAQYSDSDPHVTKVPARRSQSLDSKYTADLGQLSRRAQYSDSDLHVTKVPARRSQSSDSRRAQYSDSDPHVTKVAARRSQSSDSEYTANSRQLSSRRTQYLDSNSRKLQIPTKKPKYSHNEHPDDSNHSEQYSDPSSLEEFSRRSQSQRRDLEISPRLNSKHSDIEHTIDLRQPLDYETRYVLPEAAPVTGQVSSRKLQAARRSSKPKPSLRTFPDSNSVQQSNTRRSLSPTIKLAKMGFDLNGVALLPQVFLGEAGNPQRTYYEEAHTIACPEGTHLVANRCEPIFYVKNNGAKIKKIVRQSDIYIDDNENNYEI</sequence>
<feature type="compositionally biased region" description="Basic and acidic residues" evidence="1">
    <location>
        <begin position="302"/>
        <end position="312"/>
    </location>
</feature>
<feature type="region of interest" description="Disordered" evidence="1">
    <location>
        <begin position="80"/>
        <end position="101"/>
    </location>
</feature>
<keyword evidence="2" id="KW-0732">Signal</keyword>
<feature type="region of interest" description="Disordered" evidence="1">
    <location>
        <begin position="186"/>
        <end position="207"/>
    </location>
</feature>
<feature type="compositionally biased region" description="Basic and acidic residues" evidence="1">
    <location>
        <begin position="242"/>
        <end position="255"/>
    </location>
</feature>
<evidence type="ECO:0000256" key="1">
    <source>
        <dbReference type="SAM" id="MobiDB-lite"/>
    </source>
</evidence>
<accession>A0AAV2NXC4</accession>
<feature type="region of interest" description="Disordered" evidence="1">
    <location>
        <begin position="221"/>
        <end position="343"/>
    </location>
</feature>
<dbReference type="Proteomes" id="UP001497644">
    <property type="component" value="Chromosome 5"/>
</dbReference>
<evidence type="ECO:0000256" key="2">
    <source>
        <dbReference type="SAM" id="SignalP"/>
    </source>
</evidence>
<proteinExistence type="predicted"/>
<feature type="region of interest" description="Disordered" evidence="1">
    <location>
        <begin position="151"/>
        <end position="172"/>
    </location>
</feature>
<feature type="compositionally biased region" description="Basic and acidic residues" evidence="1">
    <location>
        <begin position="324"/>
        <end position="338"/>
    </location>
</feature>
<feature type="region of interest" description="Disordered" evidence="1">
    <location>
        <begin position="372"/>
        <end position="412"/>
    </location>
</feature>
<feature type="region of interest" description="Disordered" evidence="1">
    <location>
        <begin position="117"/>
        <end position="137"/>
    </location>
</feature>
<feature type="compositionally biased region" description="Basic and acidic residues" evidence="1">
    <location>
        <begin position="85"/>
        <end position="95"/>
    </location>
</feature>
<feature type="chain" id="PRO_5043438716" evidence="2">
    <location>
        <begin position="26"/>
        <end position="500"/>
    </location>
</feature>
<evidence type="ECO:0000313" key="3">
    <source>
        <dbReference type="EMBL" id="CAL1684376.1"/>
    </source>
</evidence>
<feature type="compositionally biased region" description="Polar residues" evidence="1">
    <location>
        <begin position="399"/>
        <end position="412"/>
    </location>
</feature>
<feature type="signal peptide" evidence="2">
    <location>
        <begin position="1"/>
        <end position="25"/>
    </location>
</feature>
<keyword evidence="4" id="KW-1185">Reference proteome</keyword>
<protein>
    <submittedName>
        <fullName evidence="3">Uncharacterized protein</fullName>
    </submittedName>
</protein>
<feature type="compositionally biased region" description="Polar residues" evidence="1">
    <location>
        <begin position="262"/>
        <end position="291"/>
    </location>
</feature>
<organism evidence="3 4">
    <name type="scientific">Lasius platythorax</name>
    <dbReference type="NCBI Taxonomy" id="488582"/>
    <lineage>
        <taxon>Eukaryota</taxon>
        <taxon>Metazoa</taxon>
        <taxon>Ecdysozoa</taxon>
        <taxon>Arthropoda</taxon>
        <taxon>Hexapoda</taxon>
        <taxon>Insecta</taxon>
        <taxon>Pterygota</taxon>
        <taxon>Neoptera</taxon>
        <taxon>Endopterygota</taxon>
        <taxon>Hymenoptera</taxon>
        <taxon>Apocrita</taxon>
        <taxon>Aculeata</taxon>
        <taxon>Formicoidea</taxon>
        <taxon>Formicidae</taxon>
        <taxon>Formicinae</taxon>
        <taxon>Lasius</taxon>
        <taxon>Lasius</taxon>
    </lineage>
</organism>
<gene>
    <name evidence="3" type="ORF">LPLAT_LOCUS10012</name>
</gene>
<name>A0AAV2NXC4_9HYME</name>
<reference evidence="3" key="1">
    <citation type="submission" date="2024-04" db="EMBL/GenBank/DDBJ databases">
        <authorList>
            <consortium name="Molecular Ecology Group"/>
        </authorList>
    </citation>
    <scope>NUCLEOTIDE SEQUENCE</scope>
</reference>
<dbReference type="AlphaFoldDB" id="A0AAV2NXC4"/>
<evidence type="ECO:0000313" key="4">
    <source>
        <dbReference type="Proteomes" id="UP001497644"/>
    </source>
</evidence>
<dbReference type="EMBL" id="OZ034828">
    <property type="protein sequence ID" value="CAL1684376.1"/>
    <property type="molecule type" value="Genomic_DNA"/>
</dbReference>